<dbReference type="RefSeq" id="WP_133560005.1">
    <property type="nucleotide sequence ID" value="NZ_JAJGNH010000020.1"/>
</dbReference>
<dbReference type="AlphaFoldDB" id="A0A4R6XBC9"/>
<organism evidence="2 3">
    <name type="scientific">Marinomonas communis</name>
    <dbReference type="NCBI Taxonomy" id="28254"/>
    <lineage>
        <taxon>Bacteria</taxon>
        <taxon>Pseudomonadati</taxon>
        <taxon>Pseudomonadota</taxon>
        <taxon>Gammaproteobacteria</taxon>
        <taxon>Oceanospirillales</taxon>
        <taxon>Oceanospirillaceae</taxon>
        <taxon>Marinomonas</taxon>
    </lineage>
</organism>
<keyword evidence="1" id="KW-1133">Transmembrane helix</keyword>
<proteinExistence type="predicted"/>
<dbReference type="OrthoDB" id="9807923at2"/>
<evidence type="ECO:0000256" key="1">
    <source>
        <dbReference type="SAM" id="Phobius"/>
    </source>
</evidence>
<evidence type="ECO:0008006" key="4">
    <source>
        <dbReference type="Google" id="ProtNLM"/>
    </source>
</evidence>
<feature type="transmembrane region" description="Helical" evidence="1">
    <location>
        <begin position="12"/>
        <end position="31"/>
    </location>
</feature>
<name>A0A4R6XBC9_9GAMM</name>
<dbReference type="Proteomes" id="UP000295729">
    <property type="component" value="Unassembled WGS sequence"/>
</dbReference>
<keyword evidence="1" id="KW-0472">Membrane</keyword>
<dbReference type="EMBL" id="SNZA01000001">
    <property type="protein sequence ID" value="TDR15389.1"/>
    <property type="molecule type" value="Genomic_DNA"/>
</dbReference>
<evidence type="ECO:0000313" key="3">
    <source>
        <dbReference type="Proteomes" id="UP000295729"/>
    </source>
</evidence>
<evidence type="ECO:0000313" key="2">
    <source>
        <dbReference type="EMBL" id="TDR15389.1"/>
    </source>
</evidence>
<reference evidence="2 3" key="1">
    <citation type="submission" date="2019-03" db="EMBL/GenBank/DDBJ databases">
        <title>Genomic Encyclopedia of Type Strains, Phase IV (KMG-IV): sequencing the most valuable type-strain genomes for metagenomic binning, comparative biology and taxonomic classification.</title>
        <authorList>
            <person name="Goeker M."/>
        </authorList>
    </citation>
    <scope>NUCLEOTIDE SEQUENCE [LARGE SCALE GENOMIC DNA]</scope>
    <source>
        <strain evidence="2 3">DSM 5604</strain>
    </source>
</reference>
<keyword evidence="1" id="KW-0812">Transmembrane</keyword>
<protein>
    <recommendedName>
        <fullName evidence="4">Polyketide cyclase/dehydrase/lipid transport protein</fullName>
    </recommendedName>
</protein>
<keyword evidence="3" id="KW-1185">Reference proteome</keyword>
<gene>
    <name evidence="2" type="ORF">C8D85_0753</name>
</gene>
<accession>A0A4R6XBC9</accession>
<sequence>MQPTQALISLRLVTRIAAVVILIAVAIGFFLPSDYKIERSIDVPAGQYDLLQERLYSSSAWTQWMFVESGKLVLQSDEGVISSQTRYLMQYDEATTKQGELVITSVTTDSIAFSVQPNQKTKPIPNTLLIKENADGSTHLRWIIEGELDAGFLGPYLALFANDIAGSNIEKSLSALAGN</sequence>
<comment type="caution">
    <text evidence="2">The sequence shown here is derived from an EMBL/GenBank/DDBJ whole genome shotgun (WGS) entry which is preliminary data.</text>
</comment>
<dbReference type="SUPFAM" id="SSF55961">
    <property type="entry name" value="Bet v1-like"/>
    <property type="match status" value="1"/>
</dbReference>